<dbReference type="Proteomes" id="UP001437256">
    <property type="component" value="Unassembled WGS sequence"/>
</dbReference>
<dbReference type="PROSITE" id="PS50089">
    <property type="entry name" value="ZF_RING_2"/>
    <property type="match status" value="1"/>
</dbReference>
<dbReference type="InterPro" id="IPR017907">
    <property type="entry name" value="Znf_RING_CS"/>
</dbReference>
<accession>A0ABR2ZTC2</accession>
<dbReference type="Gene3D" id="3.30.40.10">
    <property type="entry name" value="Zinc/RING finger domain, C3HC4 (zinc finger)"/>
    <property type="match status" value="1"/>
</dbReference>
<dbReference type="PANTHER" id="PTHR25462:SF296">
    <property type="entry name" value="MEIOTIC P26, ISOFORM F"/>
    <property type="match status" value="1"/>
</dbReference>
<dbReference type="PANTHER" id="PTHR25462">
    <property type="entry name" value="BONUS, ISOFORM C-RELATED"/>
    <property type="match status" value="1"/>
</dbReference>
<dbReference type="SMART" id="SM00184">
    <property type="entry name" value="RING"/>
    <property type="match status" value="1"/>
</dbReference>
<keyword evidence="7" id="KW-1185">Reference proteome</keyword>
<dbReference type="InterPro" id="IPR013083">
    <property type="entry name" value="Znf_RING/FYVE/PHD"/>
</dbReference>
<keyword evidence="2 4" id="KW-0863">Zinc-finger</keyword>
<name>A0ABR2ZTC2_9AGAR</name>
<dbReference type="InterPro" id="IPR047153">
    <property type="entry name" value="TRIM45/56/19-like"/>
</dbReference>
<sequence>MPASEAPNPSKNARIAELKRLVEQKDKLQTIPQYERMHQLADRDRKRHAQYLAEEDKDLECTICQETVKFPRILSCGHYFCSDCILPLGESPQAYDDHSREYKCPTCMKEFATMPMLAPRAGALADNLRKRRREEPPAHPMAFNWPKPHPELVKLANKRYKRHERYMNEK</sequence>
<reference evidence="6 7" key="1">
    <citation type="submission" date="2024-05" db="EMBL/GenBank/DDBJ databases">
        <title>A draft genome resource for the thread blight pathogen Marasmius tenuissimus strain MS-2.</title>
        <authorList>
            <person name="Yulfo-Soto G.E."/>
            <person name="Baruah I.K."/>
            <person name="Amoako-Attah I."/>
            <person name="Bukari Y."/>
            <person name="Meinhardt L.W."/>
            <person name="Bailey B.A."/>
            <person name="Cohen S.P."/>
        </authorList>
    </citation>
    <scope>NUCLEOTIDE SEQUENCE [LARGE SCALE GENOMIC DNA]</scope>
    <source>
        <strain evidence="6 7">MS-2</strain>
    </source>
</reference>
<evidence type="ECO:0000259" key="5">
    <source>
        <dbReference type="PROSITE" id="PS50089"/>
    </source>
</evidence>
<evidence type="ECO:0000256" key="1">
    <source>
        <dbReference type="ARBA" id="ARBA00022723"/>
    </source>
</evidence>
<dbReference type="EMBL" id="JBBXMP010000060">
    <property type="protein sequence ID" value="KAL0064570.1"/>
    <property type="molecule type" value="Genomic_DNA"/>
</dbReference>
<feature type="domain" description="RING-type" evidence="5">
    <location>
        <begin position="61"/>
        <end position="107"/>
    </location>
</feature>
<keyword evidence="3" id="KW-0862">Zinc</keyword>
<dbReference type="InterPro" id="IPR001841">
    <property type="entry name" value="Znf_RING"/>
</dbReference>
<organism evidence="6 7">
    <name type="scientific">Marasmius tenuissimus</name>
    <dbReference type="NCBI Taxonomy" id="585030"/>
    <lineage>
        <taxon>Eukaryota</taxon>
        <taxon>Fungi</taxon>
        <taxon>Dikarya</taxon>
        <taxon>Basidiomycota</taxon>
        <taxon>Agaricomycotina</taxon>
        <taxon>Agaricomycetes</taxon>
        <taxon>Agaricomycetidae</taxon>
        <taxon>Agaricales</taxon>
        <taxon>Marasmiineae</taxon>
        <taxon>Marasmiaceae</taxon>
        <taxon>Marasmius</taxon>
    </lineage>
</organism>
<proteinExistence type="predicted"/>
<evidence type="ECO:0000313" key="6">
    <source>
        <dbReference type="EMBL" id="KAL0064570.1"/>
    </source>
</evidence>
<dbReference type="Pfam" id="PF13445">
    <property type="entry name" value="zf-RING_UBOX"/>
    <property type="match status" value="1"/>
</dbReference>
<dbReference type="InterPro" id="IPR027370">
    <property type="entry name" value="Znf-RING_euk"/>
</dbReference>
<keyword evidence="6" id="KW-0648">Protein biosynthesis</keyword>
<gene>
    <name evidence="6" type="primary">EIF4G3</name>
    <name evidence="6" type="ORF">AAF712_008515</name>
</gene>
<evidence type="ECO:0000313" key="7">
    <source>
        <dbReference type="Proteomes" id="UP001437256"/>
    </source>
</evidence>
<dbReference type="SUPFAM" id="SSF57850">
    <property type="entry name" value="RING/U-box"/>
    <property type="match status" value="1"/>
</dbReference>
<dbReference type="GO" id="GO:0003743">
    <property type="term" value="F:translation initiation factor activity"/>
    <property type="evidence" value="ECO:0007669"/>
    <property type="project" value="UniProtKB-KW"/>
</dbReference>
<protein>
    <submittedName>
        <fullName evidence="6">Eukaryotic translation initiation factor 4 gamma</fullName>
    </submittedName>
</protein>
<evidence type="ECO:0000256" key="2">
    <source>
        <dbReference type="ARBA" id="ARBA00022771"/>
    </source>
</evidence>
<evidence type="ECO:0000256" key="4">
    <source>
        <dbReference type="PROSITE-ProRule" id="PRU00175"/>
    </source>
</evidence>
<keyword evidence="1" id="KW-0479">Metal-binding</keyword>
<evidence type="ECO:0000256" key="3">
    <source>
        <dbReference type="ARBA" id="ARBA00022833"/>
    </source>
</evidence>
<comment type="caution">
    <text evidence="6">The sequence shown here is derived from an EMBL/GenBank/DDBJ whole genome shotgun (WGS) entry which is preliminary data.</text>
</comment>
<keyword evidence="6" id="KW-0396">Initiation factor</keyword>
<dbReference type="PROSITE" id="PS00518">
    <property type="entry name" value="ZF_RING_1"/>
    <property type="match status" value="1"/>
</dbReference>